<keyword evidence="4" id="KW-0378">Hydrolase</keyword>
<feature type="domain" description="GmrSD restriction endonucleases C-terminal" evidence="3">
    <location>
        <begin position="195"/>
        <end position="247"/>
    </location>
</feature>
<evidence type="ECO:0000256" key="2">
    <source>
        <dbReference type="SAM" id="Phobius"/>
    </source>
</evidence>
<keyword evidence="4" id="KW-0540">Nuclease</keyword>
<organism evidence="4 5">
    <name type="scientific">Actinomyces bowdenii</name>
    <dbReference type="NCBI Taxonomy" id="131109"/>
    <lineage>
        <taxon>Bacteria</taxon>
        <taxon>Bacillati</taxon>
        <taxon>Actinomycetota</taxon>
        <taxon>Actinomycetes</taxon>
        <taxon>Actinomycetales</taxon>
        <taxon>Actinomycetaceae</taxon>
        <taxon>Actinomyces</taxon>
    </lineage>
</organism>
<feature type="region of interest" description="Disordered" evidence="1">
    <location>
        <begin position="147"/>
        <end position="168"/>
    </location>
</feature>
<dbReference type="Proteomes" id="UP000271272">
    <property type="component" value="Unassembled WGS sequence"/>
</dbReference>
<feature type="compositionally biased region" description="Low complexity" evidence="1">
    <location>
        <begin position="11"/>
        <end position="21"/>
    </location>
</feature>
<dbReference type="InterPro" id="IPR011089">
    <property type="entry name" value="GmrSD_C"/>
</dbReference>
<dbReference type="EMBL" id="RQZC01000020">
    <property type="protein sequence ID" value="RRD26713.1"/>
    <property type="molecule type" value="Genomic_DNA"/>
</dbReference>
<keyword evidence="5" id="KW-1185">Reference proteome</keyword>
<sequence>MPWPLRPPAPVVARPPGISIPRRPRVRPPERPGRARHRCPALRGPLLPALVPLLAAALACCPAHGAAQDPGAAGPSAPAGAAWDDRGGLVLEPQEALDALEALPADLPAPQSWGQGGSRKGWFGEAWVDVDGDGCDTRNEILARDLSQADYSRSPGAQGPQEARGAGASVCPDATVWSGTLQDPYTGATIAFQRGQDTSAAVQIDHVVPLNYLYAHGAWSWPERTRLLVANDPLNLLAVDGDANEAKGACGPATCPMGSSETGTWQTAAGQGWWPANREYRCQYAQRFVSVASAYGLGLPQPDRDALRSALSDCLAGGDGTTSVLEDAAGTAREVGSRMAGSTVSLGLVALGALILGWGLIARGARGRRRAGARRRRSGRRR</sequence>
<feature type="region of interest" description="Disordered" evidence="1">
    <location>
        <begin position="1"/>
        <end position="37"/>
    </location>
</feature>
<keyword evidence="2" id="KW-0812">Transmembrane</keyword>
<gene>
    <name evidence="4" type="ORF">EII10_10020</name>
</gene>
<feature type="compositionally biased region" description="Pro residues" evidence="1">
    <location>
        <begin position="1"/>
        <end position="10"/>
    </location>
</feature>
<dbReference type="Pfam" id="PF07510">
    <property type="entry name" value="GmrSD_C"/>
    <property type="match status" value="1"/>
</dbReference>
<keyword evidence="2" id="KW-1133">Transmembrane helix</keyword>
<dbReference type="PANTHER" id="PTHR24094">
    <property type="entry name" value="SECRETED PROTEIN"/>
    <property type="match status" value="1"/>
</dbReference>
<reference evidence="4 5" key="1">
    <citation type="submission" date="2018-11" db="EMBL/GenBank/DDBJ databases">
        <title>Genomes From Bacteria Associated with the Canine Oral Cavity: a Test Case for Automated Genome-Based Taxonomic Assignment.</title>
        <authorList>
            <person name="Coil D.A."/>
            <person name="Jospin G."/>
            <person name="Darling A.E."/>
            <person name="Wallis C."/>
            <person name="Davis I.J."/>
            <person name="Harris S."/>
            <person name="Eisen J.A."/>
            <person name="Holcombe L.J."/>
            <person name="O'Flynn C."/>
        </authorList>
    </citation>
    <scope>NUCLEOTIDE SEQUENCE [LARGE SCALE GENOMIC DNA]</scope>
    <source>
        <strain evidence="4 5">OH5050</strain>
    </source>
</reference>
<comment type="caution">
    <text evidence="4">The sequence shown here is derived from an EMBL/GenBank/DDBJ whole genome shotgun (WGS) entry which is preliminary data.</text>
</comment>
<protein>
    <submittedName>
        <fullName evidence="4">HNH endonuclease</fullName>
    </submittedName>
</protein>
<accession>A0A3P1V291</accession>
<keyword evidence="2" id="KW-0472">Membrane</keyword>
<dbReference type="PANTHER" id="PTHR24094:SF15">
    <property type="entry name" value="AMP-DEPENDENT SYNTHETASE_LIGASE DOMAIN-CONTAINING PROTEIN-RELATED"/>
    <property type="match status" value="1"/>
</dbReference>
<evidence type="ECO:0000259" key="3">
    <source>
        <dbReference type="Pfam" id="PF07510"/>
    </source>
</evidence>
<evidence type="ECO:0000313" key="5">
    <source>
        <dbReference type="Proteomes" id="UP000271272"/>
    </source>
</evidence>
<feature type="transmembrane region" description="Helical" evidence="2">
    <location>
        <begin position="339"/>
        <end position="361"/>
    </location>
</feature>
<dbReference type="OrthoDB" id="5196645at2"/>
<proteinExistence type="predicted"/>
<keyword evidence="4" id="KW-0255">Endonuclease</keyword>
<dbReference type="GO" id="GO:0004519">
    <property type="term" value="F:endonuclease activity"/>
    <property type="evidence" value="ECO:0007669"/>
    <property type="project" value="UniProtKB-KW"/>
</dbReference>
<name>A0A3P1V291_9ACTO</name>
<evidence type="ECO:0000313" key="4">
    <source>
        <dbReference type="EMBL" id="RRD26713.1"/>
    </source>
</evidence>
<dbReference type="AlphaFoldDB" id="A0A3P1V291"/>
<evidence type="ECO:0000256" key="1">
    <source>
        <dbReference type="SAM" id="MobiDB-lite"/>
    </source>
</evidence>